<accession>A0A9D1RZU4</accession>
<evidence type="ECO:0000256" key="3">
    <source>
        <dbReference type="ARBA" id="ARBA00022692"/>
    </source>
</evidence>
<comment type="caution">
    <text evidence="12">The sequence shown here is derived from an EMBL/GenBank/DDBJ whole genome shotgun (WGS) entry which is preliminary data.</text>
</comment>
<dbReference type="GO" id="GO:0005829">
    <property type="term" value="C:cytosol"/>
    <property type="evidence" value="ECO:0007669"/>
    <property type="project" value="TreeGrafter"/>
</dbReference>
<dbReference type="EC" id="2.3.2.3" evidence="12"/>
<dbReference type="Gene3D" id="3.30.930.10">
    <property type="entry name" value="Bira Bifunctional Protein, Domain 2"/>
    <property type="match status" value="1"/>
</dbReference>
<dbReference type="GO" id="GO:0000049">
    <property type="term" value="F:tRNA binding"/>
    <property type="evidence" value="ECO:0007669"/>
    <property type="project" value="TreeGrafter"/>
</dbReference>
<dbReference type="Pfam" id="PF00152">
    <property type="entry name" value="tRNA-synt_2"/>
    <property type="match status" value="1"/>
</dbReference>
<dbReference type="NCBIfam" id="NF002821">
    <property type="entry name" value="PRK02983.1"/>
    <property type="match status" value="1"/>
</dbReference>
<dbReference type="Pfam" id="PF16995">
    <property type="entry name" value="tRNA-synt_2_TM"/>
    <property type="match status" value="1"/>
</dbReference>
<evidence type="ECO:0000313" key="13">
    <source>
        <dbReference type="Proteomes" id="UP000824189"/>
    </source>
</evidence>
<sequence>MNAKTSNFPRTAGTFVCLYALLSLALNLAHYFNFEPEYFELIVSTLFLPLPSTSLAWSLVLFMLGVGLYRSKRVAWLVATAFLTLLNIVNVVDIVLLVTEVWEAEASPDFFTRLFYWGAVIQGVLLLVFLVKRRSFAASTVGGAFRRALTAWVIGVACVFAIATALVFAFPGSLQGSSRILWVLSHSVVFSLVDARHLNGNAPLEVELIVAVLAAAVLLTAGLILLRSQHDQNSMAARDEEAIRGMVGRFNANDSLAYFATRRDKSVVFEPKGRAAVTYRVEGGVCLASADPIGDPDHWDAAVRAWLDRAEKFGWMPATIGTSERGARVFERFGLRSIHLGDEAVIDTSQIHLSELKEIRQARSHAQKAGVTVTVRRHEMLSEEELQQVQRLADEWRDTTEERGFSMALGRLGDPADGSCILVEAHIQDKPVGLLSFAPWGPNGASLDLMRRSPDAPNGTVETMVAELCMDESITRVSLNFAVFRKLFASEDAVGVSRIQHASRSVLTYLSKWWQMESLYRSNQKYEPLWVPRYLCTPSSLSLARVGIAAGIAEGFLSGWPVSSRRRHAAAEQPEAILAIEHVRRADVVQKKRYSEQTAVRISKAHALQAEGVDPWPEATRPSHAISAVSSLPRGTHVRVAGRVTARRAFGGVTFADLRDASGSVQILQEGPLLVDLGDLIAVSGTVGHSRNGTLSVLVDSWTMEAKSLHPLQRRGAGIVELNAKLQARSAVLTAFRQELVQAGYAEVETPVLQAVHGGANARPFVTHINAYNQDLYLRIAPELYLKRLLSGGAERIFEMGRVFRNEGVDTTHNPEFTVLEAYDAHGNYDTMRVLTQTLIQKAAKAVNGEEVVVGPDGRKVSIAGDWPVKTVHGAVSENASKALGRDVEVTPDTGKDALAELCAELEIPVKPTWDSGEIVLEMYEHLVEDTTQEPTFYTDFPTSVSPLTRKHRSIEGVTERWDLVAWGVELGTAYSELTDPLEQRARLEAQSLKAAGGDPEAMEVDESFLQALENGMPPTGGLGIGVDRVIMLITGKTIREALAFPLTT</sequence>
<feature type="domain" description="Aminoacyl-transfer RNA synthetases class-II family profile" evidence="11">
    <location>
        <begin position="729"/>
        <end position="1046"/>
    </location>
</feature>
<dbReference type="InterPro" id="IPR012340">
    <property type="entry name" value="NA-bd_OB-fold"/>
</dbReference>
<keyword evidence="7 10" id="KW-1133">Transmembrane helix</keyword>
<dbReference type="CDD" id="cd04322">
    <property type="entry name" value="LysRS_N"/>
    <property type="match status" value="1"/>
</dbReference>
<dbReference type="Gene3D" id="2.40.50.140">
    <property type="entry name" value="Nucleic acid-binding proteins"/>
    <property type="match status" value="1"/>
</dbReference>
<organism evidence="12 13">
    <name type="scientific">Candidatus Corynebacterium gallistercoris</name>
    <dbReference type="NCBI Taxonomy" id="2838530"/>
    <lineage>
        <taxon>Bacteria</taxon>
        <taxon>Bacillati</taxon>
        <taxon>Actinomycetota</taxon>
        <taxon>Actinomycetes</taxon>
        <taxon>Mycobacteriales</taxon>
        <taxon>Corynebacteriaceae</taxon>
        <taxon>Corynebacterium</taxon>
    </lineage>
</organism>
<feature type="transmembrane region" description="Helical" evidence="10">
    <location>
        <begin position="12"/>
        <end position="32"/>
    </location>
</feature>
<dbReference type="InterPro" id="IPR006195">
    <property type="entry name" value="aa-tRNA-synth_II"/>
</dbReference>
<dbReference type="InterPro" id="IPR018149">
    <property type="entry name" value="Lys-tRNA-synth_II_C"/>
</dbReference>
<keyword evidence="12" id="KW-0808">Transferase</keyword>
<dbReference type="Pfam" id="PF01336">
    <property type="entry name" value="tRNA_anti-codon"/>
    <property type="match status" value="1"/>
</dbReference>
<feature type="transmembrane region" description="Helical" evidence="10">
    <location>
        <begin position="74"/>
        <end position="98"/>
    </location>
</feature>
<evidence type="ECO:0000256" key="2">
    <source>
        <dbReference type="ARBA" id="ARBA00022598"/>
    </source>
</evidence>
<dbReference type="GO" id="GO:0050071">
    <property type="term" value="F:phosphatidylglycerol lysyltransferase activity"/>
    <property type="evidence" value="ECO:0007669"/>
    <property type="project" value="UniProtKB-EC"/>
</dbReference>
<keyword evidence="5" id="KW-0067">ATP-binding</keyword>
<dbReference type="EC" id="6.1.1.6" evidence="12"/>
<dbReference type="PANTHER" id="PTHR42918:SF15">
    <property type="entry name" value="LYSINE--TRNA LIGASE, CHLOROPLASTIC_MITOCHONDRIAL"/>
    <property type="match status" value="1"/>
</dbReference>
<dbReference type="SUPFAM" id="SSF55681">
    <property type="entry name" value="Class II aaRS and biotin synthetases"/>
    <property type="match status" value="1"/>
</dbReference>
<dbReference type="GO" id="GO:0005524">
    <property type="term" value="F:ATP binding"/>
    <property type="evidence" value="ECO:0007669"/>
    <property type="project" value="UniProtKB-KW"/>
</dbReference>
<comment type="subcellular location">
    <subcellularLocation>
        <location evidence="1">Membrane</location>
        <topology evidence="1">Multi-pass membrane protein</topology>
    </subcellularLocation>
</comment>
<dbReference type="Proteomes" id="UP000824189">
    <property type="component" value="Unassembled WGS sequence"/>
</dbReference>
<evidence type="ECO:0000256" key="5">
    <source>
        <dbReference type="ARBA" id="ARBA00022840"/>
    </source>
</evidence>
<evidence type="ECO:0000256" key="6">
    <source>
        <dbReference type="ARBA" id="ARBA00022842"/>
    </source>
</evidence>
<dbReference type="AlphaFoldDB" id="A0A9D1RZU4"/>
<evidence type="ECO:0000256" key="9">
    <source>
        <dbReference type="ARBA" id="ARBA00023146"/>
    </source>
</evidence>
<proteinExistence type="predicted"/>
<evidence type="ECO:0000256" key="10">
    <source>
        <dbReference type="SAM" id="Phobius"/>
    </source>
</evidence>
<keyword evidence="12" id="KW-0012">Acyltransferase</keyword>
<gene>
    <name evidence="12" type="primary">lysX</name>
    <name evidence="12" type="ORF">H9867_04485</name>
</gene>
<keyword evidence="3 10" id="KW-0812">Transmembrane</keyword>
<dbReference type="InterPro" id="IPR004365">
    <property type="entry name" value="NA-bd_OB_tRNA"/>
</dbReference>
<dbReference type="InterPro" id="IPR004364">
    <property type="entry name" value="Aa-tRNA-synt_II"/>
</dbReference>
<name>A0A9D1RZU4_9CORY</name>
<keyword evidence="9" id="KW-0030">Aminoacyl-tRNA synthetase</keyword>
<keyword evidence="6" id="KW-0460">Magnesium</keyword>
<keyword evidence="4" id="KW-0547">Nucleotide-binding</keyword>
<dbReference type="PANTHER" id="PTHR42918">
    <property type="entry name" value="LYSYL-TRNA SYNTHETASE"/>
    <property type="match status" value="1"/>
</dbReference>
<dbReference type="InterPro" id="IPR044136">
    <property type="entry name" value="Lys-tRNA-ligase_II_N"/>
</dbReference>
<dbReference type="GO" id="GO:0004824">
    <property type="term" value="F:lysine-tRNA ligase activity"/>
    <property type="evidence" value="ECO:0007669"/>
    <property type="project" value="UniProtKB-EC"/>
</dbReference>
<dbReference type="InterPro" id="IPR024320">
    <property type="entry name" value="LPG_synthase_C"/>
</dbReference>
<evidence type="ECO:0000256" key="7">
    <source>
        <dbReference type="ARBA" id="ARBA00022989"/>
    </source>
</evidence>
<reference evidence="12" key="2">
    <citation type="submission" date="2021-04" db="EMBL/GenBank/DDBJ databases">
        <authorList>
            <person name="Gilroy R."/>
        </authorList>
    </citation>
    <scope>NUCLEOTIDE SEQUENCE</scope>
    <source>
        <strain evidence="12">4376</strain>
    </source>
</reference>
<dbReference type="GO" id="GO:0016020">
    <property type="term" value="C:membrane"/>
    <property type="evidence" value="ECO:0007669"/>
    <property type="project" value="UniProtKB-SubCell"/>
</dbReference>
<feature type="transmembrane region" description="Helical" evidence="10">
    <location>
        <begin position="151"/>
        <end position="170"/>
    </location>
</feature>
<feature type="transmembrane region" description="Helical" evidence="10">
    <location>
        <begin position="38"/>
        <end position="62"/>
    </location>
</feature>
<evidence type="ECO:0000313" key="12">
    <source>
        <dbReference type="EMBL" id="HIW95726.1"/>
    </source>
</evidence>
<dbReference type="InterPro" id="IPR031553">
    <property type="entry name" value="tRNA-synt_2_TM"/>
</dbReference>
<protein>
    <submittedName>
        <fullName evidence="12">Bifunctional lysylphosphatidylglycerol synthetase/lysine--tRNA ligase LysX</fullName>
        <ecNumber evidence="12">2.3.2.3</ecNumber>
        <ecNumber evidence="12">6.1.1.6</ecNumber>
    </submittedName>
</protein>
<evidence type="ECO:0000256" key="8">
    <source>
        <dbReference type="ARBA" id="ARBA00023136"/>
    </source>
</evidence>
<dbReference type="SUPFAM" id="SSF50249">
    <property type="entry name" value="Nucleic acid-binding proteins"/>
    <property type="match status" value="1"/>
</dbReference>
<evidence type="ECO:0000256" key="4">
    <source>
        <dbReference type="ARBA" id="ARBA00022741"/>
    </source>
</evidence>
<dbReference type="Pfam" id="PF09924">
    <property type="entry name" value="LPG_synthase_C"/>
    <property type="match status" value="1"/>
</dbReference>
<keyword evidence="2 12" id="KW-0436">Ligase</keyword>
<dbReference type="GO" id="GO:0006430">
    <property type="term" value="P:lysyl-tRNA aminoacylation"/>
    <property type="evidence" value="ECO:0007669"/>
    <property type="project" value="InterPro"/>
</dbReference>
<reference evidence="12" key="1">
    <citation type="journal article" date="2021" name="PeerJ">
        <title>Extensive microbial diversity within the chicken gut microbiome revealed by metagenomics and culture.</title>
        <authorList>
            <person name="Gilroy R."/>
            <person name="Ravi A."/>
            <person name="Getino M."/>
            <person name="Pursley I."/>
            <person name="Horton D.L."/>
            <person name="Alikhan N.F."/>
            <person name="Baker D."/>
            <person name="Gharbi K."/>
            <person name="Hall N."/>
            <person name="Watson M."/>
            <person name="Adriaenssens E.M."/>
            <person name="Foster-Nyarko E."/>
            <person name="Jarju S."/>
            <person name="Secka A."/>
            <person name="Antonio M."/>
            <person name="Oren A."/>
            <person name="Chaudhuri R.R."/>
            <person name="La Ragione R."/>
            <person name="Hildebrand F."/>
            <person name="Pallen M.J."/>
        </authorList>
    </citation>
    <scope>NUCLEOTIDE SEQUENCE</scope>
    <source>
        <strain evidence="12">4376</strain>
    </source>
</reference>
<evidence type="ECO:0000259" key="11">
    <source>
        <dbReference type="PROSITE" id="PS50862"/>
    </source>
</evidence>
<feature type="transmembrane region" description="Helical" evidence="10">
    <location>
        <begin position="110"/>
        <end position="131"/>
    </location>
</feature>
<dbReference type="EMBL" id="DXFZ01000054">
    <property type="protein sequence ID" value="HIW95726.1"/>
    <property type="molecule type" value="Genomic_DNA"/>
</dbReference>
<keyword evidence="8 10" id="KW-0472">Membrane</keyword>
<evidence type="ECO:0000256" key="1">
    <source>
        <dbReference type="ARBA" id="ARBA00004141"/>
    </source>
</evidence>
<dbReference type="PROSITE" id="PS50862">
    <property type="entry name" value="AA_TRNA_LIGASE_II"/>
    <property type="match status" value="1"/>
</dbReference>
<dbReference type="InterPro" id="IPR045864">
    <property type="entry name" value="aa-tRNA-synth_II/BPL/LPL"/>
</dbReference>
<dbReference type="PRINTS" id="PR00982">
    <property type="entry name" value="TRNASYNTHLYS"/>
</dbReference>